<dbReference type="Proteomes" id="UP001219525">
    <property type="component" value="Unassembled WGS sequence"/>
</dbReference>
<accession>A0AAD6YM63</accession>
<evidence type="ECO:0000256" key="2">
    <source>
        <dbReference type="ARBA" id="ARBA00023002"/>
    </source>
</evidence>
<comment type="similarity">
    <text evidence="1">Belongs to the peroxiredoxin family. AhpC/Prx1 subfamily.</text>
</comment>
<dbReference type="GO" id="GO:0005829">
    <property type="term" value="C:cytosol"/>
    <property type="evidence" value="ECO:0007669"/>
    <property type="project" value="TreeGrafter"/>
</dbReference>
<dbReference type="SUPFAM" id="SSF52833">
    <property type="entry name" value="Thioredoxin-like"/>
    <property type="match status" value="1"/>
</dbReference>
<evidence type="ECO:0000313" key="6">
    <source>
        <dbReference type="Proteomes" id="UP001219525"/>
    </source>
</evidence>
<keyword evidence="2" id="KW-0560">Oxidoreductase</keyword>
<dbReference type="PANTHER" id="PTHR10681:SF128">
    <property type="entry name" value="THIOREDOXIN-DEPENDENT PEROXIDE REDUCTASE, MITOCHONDRIAL"/>
    <property type="match status" value="1"/>
</dbReference>
<dbReference type="EMBL" id="JARJCW010000006">
    <property type="protein sequence ID" value="KAJ7223393.1"/>
    <property type="molecule type" value="Genomic_DNA"/>
</dbReference>
<dbReference type="GO" id="GO:0042744">
    <property type="term" value="P:hydrogen peroxide catabolic process"/>
    <property type="evidence" value="ECO:0007669"/>
    <property type="project" value="TreeGrafter"/>
</dbReference>
<evidence type="ECO:0000313" key="5">
    <source>
        <dbReference type="EMBL" id="KAJ7223393.1"/>
    </source>
</evidence>
<dbReference type="GO" id="GO:0045454">
    <property type="term" value="P:cell redox homeostasis"/>
    <property type="evidence" value="ECO:0007669"/>
    <property type="project" value="TreeGrafter"/>
</dbReference>
<feature type="signal peptide" evidence="3">
    <location>
        <begin position="1"/>
        <end position="21"/>
    </location>
</feature>
<keyword evidence="6" id="KW-1185">Reference proteome</keyword>
<evidence type="ECO:0000256" key="1">
    <source>
        <dbReference type="ARBA" id="ARBA00009796"/>
    </source>
</evidence>
<dbReference type="GO" id="GO:0006979">
    <property type="term" value="P:response to oxidative stress"/>
    <property type="evidence" value="ECO:0007669"/>
    <property type="project" value="TreeGrafter"/>
</dbReference>
<comment type="caution">
    <text evidence="5">The sequence shown here is derived from an EMBL/GenBank/DDBJ whole genome shotgun (WGS) entry which is preliminary data.</text>
</comment>
<feature type="domain" description="Alkyl hydroperoxide reductase subunit C/ Thiol specific antioxidant" evidence="4">
    <location>
        <begin position="87"/>
        <end position="143"/>
    </location>
</feature>
<gene>
    <name evidence="5" type="ORF">GGX14DRAFT_557962</name>
</gene>
<feature type="chain" id="PRO_5042083640" description="Alkyl hydroperoxide reductase subunit C/ Thiol specific antioxidant domain-containing protein" evidence="3">
    <location>
        <begin position="22"/>
        <end position="291"/>
    </location>
</feature>
<dbReference type="GO" id="GO:0033554">
    <property type="term" value="P:cellular response to stress"/>
    <property type="evidence" value="ECO:0007669"/>
    <property type="project" value="TreeGrafter"/>
</dbReference>
<protein>
    <recommendedName>
        <fullName evidence="4">Alkyl hydroperoxide reductase subunit C/ Thiol specific antioxidant domain-containing protein</fullName>
    </recommendedName>
</protein>
<organism evidence="5 6">
    <name type="scientific">Mycena pura</name>
    <dbReference type="NCBI Taxonomy" id="153505"/>
    <lineage>
        <taxon>Eukaryota</taxon>
        <taxon>Fungi</taxon>
        <taxon>Dikarya</taxon>
        <taxon>Basidiomycota</taxon>
        <taxon>Agaricomycotina</taxon>
        <taxon>Agaricomycetes</taxon>
        <taxon>Agaricomycetidae</taxon>
        <taxon>Agaricales</taxon>
        <taxon>Marasmiineae</taxon>
        <taxon>Mycenaceae</taxon>
        <taxon>Mycena</taxon>
    </lineage>
</organism>
<dbReference type="InterPro" id="IPR050217">
    <property type="entry name" value="Peroxiredoxin"/>
</dbReference>
<dbReference type="InterPro" id="IPR036249">
    <property type="entry name" value="Thioredoxin-like_sf"/>
</dbReference>
<name>A0AAD6YM63_9AGAR</name>
<proteinExistence type="inferred from homology"/>
<dbReference type="Pfam" id="PF00578">
    <property type="entry name" value="AhpC-TSA"/>
    <property type="match status" value="1"/>
</dbReference>
<evidence type="ECO:0000256" key="3">
    <source>
        <dbReference type="SAM" id="SignalP"/>
    </source>
</evidence>
<dbReference type="InterPro" id="IPR000866">
    <property type="entry name" value="AhpC/TSA"/>
</dbReference>
<reference evidence="5" key="1">
    <citation type="submission" date="2023-03" db="EMBL/GenBank/DDBJ databases">
        <title>Massive genome expansion in bonnet fungi (Mycena s.s.) driven by repeated elements and novel gene families across ecological guilds.</title>
        <authorList>
            <consortium name="Lawrence Berkeley National Laboratory"/>
            <person name="Harder C.B."/>
            <person name="Miyauchi S."/>
            <person name="Viragh M."/>
            <person name="Kuo A."/>
            <person name="Thoen E."/>
            <person name="Andreopoulos B."/>
            <person name="Lu D."/>
            <person name="Skrede I."/>
            <person name="Drula E."/>
            <person name="Henrissat B."/>
            <person name="Morin E."/>
            <person name="Kohler A."/>
            <person name="Barry K."/>
            <person name="LaButti K."/>
            <person name="Morin E."/>
            <person name="Salamov A."/>
            <person name="Lipzen A."/>
            <person name="Mereny Z."/>
            <person name="Hegedus B."/>
            <person name="Baldrian P."/>
            <person name="Stursova M."/>
            <person name="Weitz H."/>
            <person name="Taylor A."/>
            <person name="Grigoriev I.V."/>
            <person name="Nagy L.G."/>
            <person name="Martin F."/>
            <person name="Kauserud H."/>
        </authorList>
    </citation>
    <scope>NUCLEOTIDE SEQUENCE</scope>
    <source>
        <strain evidence="5">9144</strain>
    </source>
</reference>
<dbReference type="Gene3D" id="3.40.30.10">
    <property type="entry name" value="Glutaredoxin"/>
    <property type="match status" value="1"/>
</dbReference>
<dbReference type="GO" id="GO:0008379">
    <property type="term" value="F:thioredoxin peroxidase activity"/>
    <property type="evidence" value="ECO:0007669"/>
    <property type="project" value="TreeGrafter"/>
</dbReference>
<dbReference type="AlphaFoldDB" id="A0AAD6YM63"/>
<keyword evidence="3" id="KW-0732">Signal</keyword>
<sequence length="291" mass="32445">MHHSQTAGLIFTIYMLVPVLAKERDFAPVGPRAAPDVRRLPRDKVLTGAWRLWLNAVLLRACSCVPHIHGHAPGRKSSHSDALPVLKEINTVVLGISTDSHGLALQLVADRSMQIARAYSVLLKDAGIVLRGLFIIDPAGALRTSFAIVMHCREGLWGHDALHFGPDLILGQAVARERYISPFPSAYCLSTDPEHLACLGQQFAYHEVSFLMHLMQTFFRGPCTRTRLTPPPYCDGLPEEWGRKWNAEKHLNARFKGGRPPRAFASDVETWSWCGVLPKTPKTPKTNLLFY</sequence>
<evidence type="ECO:0000259" key="4">
    <source>
        <dbReference type="Pfam" id="PF00578"/>
    </source>
</evidence>
<dbReference type="PANTHER" id="PTHR10681">
    <property type="entry name" value="THIOREDOXIN PEROXIDASE"/>
    <property type="match status" value="1"/>
</dbReference>